<accession>A0A1B6NTI6</accession>
<dbReference type="Pfam" id="PF07963">
    <property type="entry name" value="N_methyl"/>
    <property type="match status" value="1"/>
</dbReference>
<sequence length="64" mass="7074">MKKNGFTLVELIITILVIGVLAVTAAPRFLGSDTEEAIALRDRTLQLVRNMQLRAMQNVQDSSC</sequence>
<dbReference type="NCBIfam" id="TIGR02532">
    <property type="entry name" value="IV_pilin_GFxxxE"/>
    <property type="match status" value="1"/>
</dbReference>
<name>A0A1B6NTI6_9ZZZZ</name>
<dbReference type="InterPro" id="IPR045584">
    <property type="entry name" value="Pilin-like"/>
</dbReference>
<gene>
    <name evidence="2" type="ORF">MGSAQ_001729</name>
</gene>
<proteinExistence type="predicted"/>
<keyword evidence="1" id="KW-1133">Transmembrane helix</keyword>
<organism evidence="2">
    <name type="scientific">marine sediment metagenome</name>
    <dbReference type="NCBI Taxonomy" id="412755"/>
    <lineage>
        <taxon>unclassified sequences</taxon>
        <taxon>metagenomes</taxon>
        <taxon>ecological metagenomes</taxon>
    </lineage>
</organism>
<dbReference type="EMBL" id="AYSL01000945">
    <property type="protein sequence ID" value="KTF06775.1"/>
    <property type="molecule type" value="Genomic_DNA"/>
</dbReference>
<dbReference type="InterPro" id="IPR012902">
    <property type="entry name" value="N_methyl_site"/>
</dbReference>
<feature type="non-terminal residue" evidence="2">
    <location>
        <position position="64"/>
    </location>
</feature>
<dbReference type="SUPFAM" id="SSF54523">
    <property type="entry name" value="Pili subunits"/>
    <property type="match status" value="1"/>
</dbReference>
<protein>
    <submittedName>
        <fullName evidence="2">Mannose-sensitive agglutinin (MSHA) biogenesis protein</fullName>
    </submittedName>
</protein>
<dbReference type="AlphaFoldDB" id="A0A1B6NTI6"/>
<reference evidence="2" key="1">
    <citation type="submission" date="2013-11" db="EMBL/GenBank/DDBJ databases">
        <title>Microbial diversity, functional groups and degradation webs in Northern and Southern Mediterranean and Red Sea marine crude oil polluted sites.</title>
        <authorList>
            <person name="Daffonchio D."/>
            <person name="Mapelli F."/>
            <person name="Ferrer M."/>
            <person name="Richter M."/>
            <person name="Cherif A."/>
            <person name="Malkawi H.I."/>
            <person name="Yakimov M.M."/>
            <person name="Abdel-Fattah Y.R."/>
            <person name="Blaghen M."/>
            <person name="Golyshin P.N."/>
            <person name="Kalogerakis N."/>
            <person name="Boon N."/>
            <person name="Magagnini M."/>
            <person name="Fava F."/>
        </authorList>
    </citation>
    <scope>NUCLEOTIDE SEQUENCE</scope>
</reference>
<evidence type="ECO:0000256" key="1">
    <source>
        <dbReference type="SAM" id="Phobius"/>
    </source>
</evidence>
<comment type="caution">
    <text evidence="2">The sequence shown here is derived from an EMBL/GenBank/DDBJ whole genome shotgun (WGS) entry which is preliminary data.</text>
</comment>
<keyword evidence="1" id="KW-0812">Transmembrane</keyword>
<dbReference type="Gene3D" id="3.30.700.10">
    <property type="entry name" value="Glycoprotein, Type 4 Pilin"/>
    <property type="match status" value="1"/>
</dbReference>
<evidence type="ECO:0000313" key="2">
    <source>
        <dbReference type="EMBL" id="KTF06775.1"/>
    </source>
</evidence>
<feature type="transmembrane region" description="Helical" evidence="1">
    <location>
        <begin position="6"/>
        <end position="26"/>
    </location>
</feature>
<keyword evidence="1" id="KW-0472">Membrane</keyword>